<dbReference type="Pfam" id="PF13411">
    <property type="entry name" value="MerR_1"/>
    <property type="match status" value="1"/>
</dbReference>
<reference evidence="7" key="1">
    <citation type="journal article" date="2019" name="Int. J. Syst. Evol. Microbiol.">
        <title>The Global Catalogue of Microorganisms (GCM) 10K type strain sequencing project: providing services to taxonomists for standard genome sequencing and annotation.</title>
        <authorList>
            <consortium name="The Broad Institute Genomics Platform"/>
            <consortium name="The Broad Institute Genome Sequencing Center for Infectious Disease"/>
            <person name="Wu L."/>
            <person name="Ma J."/>
        </authorList>
    </citation>
    <scope>NUCLEOTIDE SEQUENCE [LARGE SCALE GENOMIC DNA]</scope>
    <source>
        <strain evidence="7">JCM 15481</strain>
    </source>
</reference>
<keyword evidence="3" id="KW-0238">DNA-binding</keyword>
<dbReference type="RefSeq" id="WP_344296181.1">
    <property type="nucleotide sequence ID" value="NZ_BAAAPF010000579.1"/>
</dbReference>
<dbReference type="Proteomes" id="UP001500443">
    <property type="component" value="Unassembled WGS sequence"/>
</dbReference>
<dbReference type="PANTHER" id="PTHR30204:SF69">
    <property type="entry name" value="MERR-FAMILY TRANSCRIPTIONAL REGULATOR"/>
    <property type="match status" value="1"/>
</dbReference>
<proteinExistence type="predicted"/>
<dbReference type="InterPro" id="IPR009061">
    <property type="entry name" value="DNA-bd_dom_put_sf"/>
</dbReference>
<evidence type="ECO:0000256" key="1">
    <source>
        <dbReference type="ARBA" id="ARBA00022491"/>
    </source>
</evidence>
<accession>A0ABP4L470</accession>
<keyword evidence="7" id="KW-1185">Reference proteome</keyword>
<dbReference type="PROSITE" id="PS00552">
    <property type="entry name" value="HTH_MERR_1"/>
    <property type="match status" value="1"/>
</dbReference>
<evidence type="ECO:0000313" key="7">
    <source>
        <dbReference type="Proteomes" id="UP001500443"/>
    </source>
</evidence>
<comment type="caution">
    <text evidence="6">The sequence shown here is derived from an EMBL/GenBank/DDBJ whole genome shotgun (WGS) entry which is preliminary data.</text>
</comment>
<dbReference type="PRINTS" id="PR00040">
    <property type="entry name" value="HTHMERR"/>
</dbReference>
<dbReference type="PROSITE" id="PS50937">
    <property type="entry name" value="HTH_MERR_2"/>
    <property type="match status" value="1"/>
</dbReference>
<dbReference type="InterPro" id="IPR000551">
    <property type="entry name" value="MerR-type_HTH_dom"/>
</dbReference>
<dbReference type="EMBL" id="BAAAPF010000579">
    <property type="protein sequence ID" value="GAA1515751.1"/>
    <property type="molecule type" value="Genomic_DNA"/>
</dbReference>
<dbReference type="PANTHER" id="PTHR30204">
    <property type="entry name" value="REDOX-CYCLING DRUG-SENSING TRANSCRIPTIONAL ACTIVATOR SOXR"/>
    <property type="match status" value="1"/>
</dbReference>
<evidence type="ECO:0000313" key="6">
    <source>
        <dbReference type="EMBL" id="GAA1515751.1"/>
    </source>
</evidence>
<dbReference type="SUPFAM" id="SSF46955">
    <property type="entry name" value="Putative DNA-binding domain"/>
    <property type="match status" value="1"/>
</dbReference>
<keyword evidence="2" id="KW-0805">Transcription regulation</keyword>
<feature type="domain" description="HTH merR-type" evidence="5">
    <location>
        <begin position="1"/>
        <end position="68"/>
    </location>
</feature>
<sequence>MRIGELAHRTGVSRRLLRYYEEQGLLHPVRLANGYRAYADGDVATVRHIRVLLDAGLPTAVIARILHCVADGPAQRLVTNGCPGATARLRREHARITTAIDRLDRSRRLIDGLLDPAGPRTP</sequence>
<evidence type="ECO:0000256" key="4">
    <source>
        <dbReference type="ARBA" id="ARBA00023163"/>
    </source>
</evidence>
<organism evidence="6 7">
    <name type="scientific">Streptomyces synnematoformans</name>
    <dbReference type="NCBI Taxonomy" id="415721"/>
    <lineage>
        <taxon>Bacteria</taxon>
        <taxon>Bacillati</taxon>
        <taxon>Actinomycetota</taxon>
        <taxon>Actinomycetes</taxon>
        <taxon>Kitasatosporales</taxon>
        <taxon>Streptomycetaceae</taxon>
        <taxon>Streptomyces</taxon>
    </lineage>
</organism>
<dbReference type="SMART" id="SM00422">
    <property type="entry name" value="HTH_MERR"/>
    <property type="match status" value="1"/>
</dbReference>
<dbReference type="InterPro" id="IPR047057">
    <property type="entry name" value="MerR_fam"/>
</dbReference>
<protein>
    <submittedName>
        <fullName evidence="6">MerR family transcriptional regulator</fullName>
    </submittedName>
</protein>
<keyword evidence="4" id="KW-0804">Transcription</keyword>
<keyword evidence="1" id="KW-0678">Repressor</keyword>
<name>A0ABP4L470_9ACTN</name>
<evidence type="ECO:0000259" key="5">
    <source>
        <dbReference type="PROSITE" id="PS50937"/>
    </source>
</evidence>
<evidence type="ECO:0000256" key="2">
    <source>
        <dbReference type="ARBA" id="ARBA00023015"/>
    </source>
</evidence>
<gene>
    <name evidence="6" type="ORF">GCM10009802_67260</name>
</gene>
<dbReference type="Gene3D" id="1.10.1660.10">
    <property type="match status" value="1"/>
</dbReference>
<evidence type="ECO:0000256" key="3">
    <source>
        <dbReference type="ARBA" id="ARBA00023125"/>
    </source>
</evidence>